<dbReference type="EMBL" id="JAEPRE010000346">
    <property type="protein sequence ID" value="KAG2228862.1"/>
    <property type="molecule type" value="Genomic_DNA"/>
</dbReference>
<sequence>MQNLYYGVDSLRSMPQKTLAILGDIPNEKKKIQEDGKVKISPQIKVRTGPHESMCVPPNDGQSIQGIDGKSKFGNVRKAHAGEAVGGLLMMRQKDDIQMNENNTSTGKKSMVGAFKRCSVK</sequence>
<reference evidence="2" key="1">
    <citation type="submission" date="2021-01" db="EMBL/GenBank/DDBJ databases">
        <title>Metabolic potential, ecology and presence of endohyphal bacteria is reflected in genomic diversity of Mucoromycotina.</title>
        <authorList>
            <person name="Muszewska A."/>
            <person name="Okrasinska A."/>
            <person name="Steczkiewicz K."/>
            <person name="Drgas O."/>
            <person name="Orlowska M."/>
            <person name="Perlinska-Lenart U."/>
            <person name="Aleksandrzak-Piekarczyk T."/>
            <person name="Szatraj K."/>
            <person name="Zielenkiewicz U."/>
            <person name="Pilsyk S."/>
            <person name="Malc E."/>
            <person name="Mieczkowski P."/>
            <person name="Kruszewska J.S."/>
            <person name="Biernat P."/>
            <person name="Pawlowska J."/>
        </authorList>
    </citation>
    <scope>NUCLEOTIDE SEQUENCE</scope>
    <source>
        <strain evidence="2">WA0000018081</strain>
    </source>
</reference>
<feature type="region of interest" description="Disordered" evidence="1">
    <location>
        <begin position="49"/>
        <end position="70"/>
    </location>
</feature>
<dbReference type="AlphaFoldDB" id="A0A8H7VRN9"/>
<proteinExistence type="predicted"/>
<feature type="region of interest" description="Disordered" evidence="1">
    <location>
        <begin position="100"/>
        <end position="121"/>
    </location>
</feature>
<accession>A0A8H7VRN9</accession>
<gene>
    <name evidence="2" type="ORF">INT48_003669</name>
</gene>
<comment type="caution">
    <text evidence="2">The sequence shown here is derived from an EMBL/GenBank/DDBJ whole genome shotgun (WGS) entry which is preliminary data.</text>
</comment>
<evidence type="ECO:0000313" key="2">
    <source>
        <dbReference type="EMBL" id="KAG2228862.1"/>
    </source>
</evidence>
<evidence type="ECO:0000256" key="1">
    <source>
        <dbReference type="SAM" id="MobiDB-lite"/>
    </source>
</evidence>
<protein>
    <submittedName>
        <fullName evidence="2">Uncharacterized protein</fullName>
    </submittedName>
</protein>
<organism evidence="2 3">
    <name type="scientific">Thamnidium elegans</name>
    <dbReference type="NCBI Taxonomy" id="101142"/>
    <lineage>
        <taxon>Eukaryota</taxon>
        <taxon>Fungi</taxon>
        <taxon>Fungi incertae sedis</taxon>
        <taxon>Mucoromycota</taxon>
        <taxon>Mucoromycotina</taxon>
        <taxon>Mucoromycetes</taxon>
        <taxon>Mucorales</taxon>
        <taxon>Mucorineae</taxon>
        <taxon>Mucoraceae</taxon>
        <taxon>Thamnidium</taxon>
    </lineage>
</organism>
<name>A0A8H7VRN9_9FUNG</name>
<keyword evidence="3" id="KW-1185">Reference proteome</keyword>
<dbReference type="Proteomes" id="UP000613177">
    <property type="component" value="Unassembled WGS sequence"/>
</dbReference>
<evidence type="ECO:0000313" key="3">
    <source>
        <dbReference type="Proteomes" id="UP000613177"/>
    </source>
</evidence>